<evidence type="ECO:0000256" key="6">
    <source>
        <dbReference type="SAM" id="Phobius"/>
    </source>
</evidence>
<accession>A0A239AI09</accession>
<dbReference type="InterPro" id="IPR004090">
    <property type="entry name" value="Chemotax_Me-accpt_rcpt"/>
</dbReference>
<dbReference type="SUPFAM" id="SSF58104">
    <property type="entry name" value="Methyl-accepting chemotaxis protein (MCP) signaling domain"/>
    <property type="match status" value="1"/>
</dbReference>
<dbReference type="AlphaFoldDB" id="A0A239AI09"/>
<dbReference type="SMART" id="SM00304">
    <property type="entry name" value="HAMP"/>
    <property type="match status" value="1"/>
</dbReference>
<protein>
    <submittedName>
        <fullName evidence="9">Methyl-accepting chemotaxis protein</fullName>
    </submittedName>
</protein>
<sequence>MDHPKSAQTTTSRGRLIGMRLGDISVGKRLGTSYLILTALIITSAGTGWWGIRQQTNAEKDLAKIELVKADIQDAKYAASDVTGWQGLMVADVGAYGFAQATGKEGYNREGELKSKAAIYAGLQDAHTADMTESERAEFAKLKPAWDDFFVWDETIMKWLSEDTRASRAKAMDSINGGEASAAYGKVLDITAALDESVDARGNALHERIEDVRTAALRLLAIALVLAVILAVLMGFWVTRSVIGPLTRVVAALKRLADRDLTVRVDLNRGDELGALGDAVNRTATSLRETMSDIAGHAGTVSTASSELSDVSARIAAASSEVDSQASAVATSADHVSGNVQTLQAGSTEMTLAIDEIAHNAGEAASVAGEAVGAVERTNHTVGKLGASSAEIGKVVAMITSIAEQTNLLALNATIEAARAGELGKGFAVVAGEVKELSQETAKATEEIGRLVEAIQADSSEAADAIGQIGDVVSRISSFQTLIAAAVEEQTATTSEMGRNVTEVADSSATIASSITGVAAAVGTTTNVVKQAQQNAANLARTSSELHDLVAGFKL</sequence>
<dbReference type="Pfam" id="PF00672">
    <property type="entry name" value="HAMP"/>
    <property type="match status" value="1"/>
</dbReference>
<evidence type="ECO:0000256" key="1">
    <source>
        <dbReference type="ARBA" id="ARBA00022692"/>
    </source>
</evidence>
<keyword evidence="3 5" id="KW-0807">Transducer</keyword>
<dbReference type="GO" id="GO:0006935">
    <property type="term" value="P:chemotaxis"/>
    <property type="evidence" value="ECO:0007669"/>
    <property type="project" value="InterPro"/>
</dbReference>
<evidence type="ECO:0000313" key="9">
    <source>
        <dbReference type="EMBL" id="SNR95306.1"/>
    </source>
</evidence>
<dbReference type="Gene3D" id="1.10.287.950">
    <property type="entry name" value="Methyl-accepting chemotaxis protein"/>
    <property type="match status" value="1"/>
</dbReference>
<name>A0A239AI09_9ACTN</name>
<dbReference type="GO" id="GO:0016020">
    <property type="term" value="C:membrane"/>
    <property type="evidence" value="ECO:0007669"/>
    <property type="project" value="InterPro"/>
</dbReference>
<feature type="transmembrane region" description="Helical" evidence="6">
    <location>
        <begin position="215"/>
        <end position="238"/>
    </location>
</feature>
<dbReference type="PROSITE" id="PS50885">
    <property type="entry name" value="HAMP"/>
    <property type="match status" value="1"/>
</dbReference>
<keyword evidence="1 6" id="KW-0812">Transmembrane</keyword>
<dbReference type="PANTHER" id="PTHR32089">
    <property type="entry name" value="METHYL-ACCEPTING CHEMOTAXIS PROTEIN MCPB"/>
    <property type="match status" value="1"/>
</dbReference>
<dbReference type="InterPro" id="IPR003660">
    <property type="entry name" value="HAMP_dom"/>
</dbReference>
<dbReference type="EMBL" id="FZNR01000007">
    <property type="protein sequence ID" value="SNR95306.1"/>
    <property type="molecule type" value="Genomic_DNA"/>
</dbReference>
<evidence type="ECO:0000313" key="10">
    <source>
        <dbReference type="Proteomes" id="UP000198415"/>
    </source>
</evidence>
<keyword evidence="2 6" id="KW-1133">Transmembrane helix</keyword>
<dbReference type="InterPro" id="IPR004089">
    <property type="entry name" value="MCPsignal_dom"/>
</dbReference>
<evidence type="ECO:0000256" key="5">
    <source>
        <dbReference type="PROSITE-ProRule" id="PRU00284"/>
    </source>
</evidence>
<dbReference type="GO" id="GO:0004888">
    <property type="term" value="F:transmembrane signaling receptor activity"/>
    <property type="evidence" value="ECO:0007669"/>
    <property type="project" value="InterPro"/>
</dbReference>
<gene>
    <name evidence="9" type="ORF">SAMN06264365_107362</name>
</gene>
<dbReference type="PRINTS" id="PR00260">
    <property type="entry name" value="CHEMTRNSDUCR"/>
</dbReference>
<dbReference type="Pfam" id="PF00015">
    <property type="entry name" value="MCPsignal"/>
    <property type="match status" value="1"/>
</dbReference>
<dbReference type="SMART" id="SM00283">
    <property type="entry name" value="MA"/>
    <property type="match status" value="1"/>
</dbReference>
<dbReference type="PROSITE" id="PS50111">
    <property type="entry name" value="CHEMOTAXIS_TRANSDUC_2"/>
    <property type="match status" value="1"/>
</dbReference>
<organism evidence="9 10">
    <name type="scientific">Actinoplanes regularis</name>
    <dbReference type="NCBI Taxonomy" id="52697"/>
    <lineage>
        <taxon>Bacteria</taxon>
        <taxon>Bacillati</taxon>
        <taxon>Actinomycetota</taxon>
        <taxon>Actinomycetes</taxon>
        <taxon>Micromonosporales</taxon>
        <taxon>Micromonosporaceae</taxon>
        <taxon>Actinoplanes</taxon>
    </lineage>
</organism>
<feature type="domain" description="HAMP" evidence="8">
    <location>
        <begin position="240"/>
        <end position="292"/>
    </location>
</feature>
<reference evidence="9 10" key="1">
    <citation type="submission" date="2017-06" db="EMBL/GenBank/DDBJ databases">
        <authorList>
            <person name="Kim H.J."/>
            <person name="Triplett B.A."/>
        </authorList>
    </citation>
    <scope>NUCLEOTIDE SEQUENCE [LARGE SCALE GENOMIC DNA]</scope>
    <source>
        <strain evidence="9 10">DSM 43151</strain>
    </source>
</reference>
<comment type="similarity">
    <text evidence="4">Belongs to the methyl-accepting chemotaxis (MCP) protein family.</text>
</comment>
<keyword evidence="10" id="KW-1185">Reference proteome</keyword>
<dbReference type="PANTHER" id="PTHR32089:SF112">
    <property type="entry name" value="LYSOZYME-LIKE PROTEIN-RELATED"/>
    <property type="match status" value="1"/>
</dbReference>
<evidence type="ECO:0000259" key="8">
    <source>
        <dbReference type="PROSITE" id="PS50885"/>
    </source>
</evidence>
<proteinExistence type="inferred from homology"/>
<keyword evidence="6" id="KW-0472">Membrane</keyword>
<dbReference type="Proteomes" id="UP000198415">
    <property type="component" value="Unassembled WGS sequence"/>
</dbReference>
<evidence type="ECO:0000256" key="4">
    <source>
        <dbReference type="ARBA" id="ARBA00029447"/>
    </source>
</evidence>
<dbReference type="CDD" id="cd06225">
    <property type="entry name" value="HAMP"/>
    <property type="match status" value="1"/>
</dbReference>
<feature type="domain" description="Methyl-accepting transducer" evidence="7">
    <location>
        <begin position="304"/>
        <end position="526"/>
    </location>
</feature>
<evidence type="ECO:0000259" key="7">
    <source>
        <dbReference type="PROSITE" id="PS50111"/>
    </source>
</evidence>
<evidence type="ECO:0000256" key="2">
    <source>
        <dbReference type="ARBA" id="ARBA00022989"/>
    </source>
</evidence>
<evidence type="ECO:0000256" key="3">
    <source>
        <dbReference type="ARBA" id="ARBA00023224"/>
    </source>
</evidence>
<feature type="transmembrane region" description="Helical" evidence="6">
    <location>
        <begin position="34"/>
        <end position="52"/>
    </location>
</feature>
<dbReference type="GO" id="GO:0007165">
    <property type="term" value="P:signal transduction"/>
    <property type="evidence" value="ECO:0007669"/>
    <property type="project" value="UniProtKB-KW"/>
</dbReference>